<feature type="compositionally biased region" description="Basic and acidic residues" evidence="8">
    <location>
        <begin position="172"/>
        <end position="185"/>
    </location>
</feature>
<feature type="domain" description="AWS" evidence="11">
    <location>
        <begin position="392"/>
        <end position="438"/>
    </location>
</feature>
<name>A0A9W9GAW2_9EURO</name>
<dbReference type="InterPro" id="IPR050777">
    <property type="entry name" value="SET2_Histone-Lys_MeTrsfase"/>
</dbReference>
<accession>A0A9W9GAW2</accession>
<dbReference type="PROSITE" id="PS51215">
    <property type="entry name" value="AWS"/>
    <property type="match status" value="1"/>
</dbReference>
<evidence type="ECO:0000256" key="3">
    <source>
        <dbReference type="ARBA" id="ARBA00022454"/>
    </source>
</evidence>
<dbReference type="GeneID" id="81390208"/>
<feature type="compositionally biased region" description="Basic residues" evidence="8">
    <location>
        <begin position="768"/>
        <end position="777"/>
    </location>
</feature>
<reference evidence="12" key="1">
    <citation type="submission" date="2022-11" db="EMBL/GenBank/DDBJ databases">
        <authorList>
            <person name="Petersen C."/>
        </authorList>
    </citation>
    <scope>NUCLEOTIDE SEQUENCE</scope>
    <source>
        <strain evidence="12">IBT 34128</strain>
    </source>
</reference>
<dbReference type="GO" id="GO:0005694">
    <property type="term" value="C:chromosome"/>
    <property type="evidence" value="ECO:0007669"/>
    <property type="project" value="UniProtKB-SubCell"/>
</dbReference>
<dbReference type="RefSeq" id="XP_056515890.1">
    <property type="nucleotide sequence ID" value="XM_056651040.1"/>
</dbReference>
<dbReference type="PROSITE" id="PS50868">
    <property type="entry name" value="POST_SET"/>
    <property type="match status" value="1"/>
</dbReference>
<keyword evidence="6" id="KW-0949">S-adenosyl-L-methionine</keyword>
<dbReference type="Pfam" id="PF17907">
    <property type="entry name" value="AWS"/>
    <property type="match status" value="1"/>
</dbReference>
<dbReference type="InterPro" id="IPR046341">
    <property type="entry name" value="SET_dom_sf"/>
</dbReference>
<keyword evidence="3" id="KW-0158">Chromosome</keyword>
<evidence type="ECO:0000259" key="9">
    <source>
        <dbReference type="PROSITE" id="PS50280"/>
    </source>
</evidence>
<organism evidence="12 13">
    <name type="scientific">Penicillium alfredii</name>
    <dbReference type="NCBI Taxonomy" id="1506179"/>
    <lineage>
        <taxon>Eukaryota</taxon>
        <taxon>Fungi</taxon>
        <taxon>Dikarya</taxon>
        <taxon>Ascomycota</taxon>
        <taxon>Pezizomycotina</taxon>
        <taxon>Eurotiomycetes</taxon>
        <taxon>Eurotiomycetidae</taxon>
        <taxon>Eurotiales</taxon>
        <taxon>Aspergillaceae</taxon>
        <taxon>Penicillium</taxon>
    </lineage>
</organism>
<proteinExistence type="predicted"/>
<dbReference type="SMART" id="SM00508">
    <property type="entry name" value="PostSET"/>
    <property type="match status" value="1"/>
</dbReference>
<protein>
    <submittedName>
        <fullName evidence="12">Histone-lysine N-methyltransferase (Ash1)</fullName>
    </submittedName>
</protein>
<dbReference type="PANTHER" id="PTHR22884">
    <property type="entry name" value="SET DOMAIN PROTEINS"/>
    <property type="match status" value="1"/>
</dbReference>
<feature type="domain" description="SET" evidence="9">
    <location>
        <begin position="449"/>
        <end position="565"/>
    </location>
</feature>
<dbReference type="GO" id="GO:0032259">
    <property type="term" value="P:methylation"/>
    <property type="evidence" value="ECO:0007669"/>
    <property type="project" value="UniProtKB-KW"/>
</dbReference>
<feature type="compositionally biased region" description="Basic and acidic residues" evidence="8">
    <location>
        <begin position="595"/>
        <end position="607"/>
    </location>
</feature>
<dbReference type="InterPro" id="IPR001214">
    <property type="entry name" value="SET_dom"/>
</dbReference>
<evidence type="ECO:0000259" key="10">
    <source>
        <dbReference type="PROSITE" id="PS50868"/>
    </source>
</evidence>
<dbReference type="Gene3D" id="2.170.270.10">
    <property type="entry name" value="SET domain"/>
    <property type="match status" value="1"/>
</dbReference>
<dbReference type="GO" id="GO:0005634">
    <property type="term" value="C:nucleus"/>
    <property type="evidence" value="ECO:0007669"/>
    <property type="project" value="UniProtKB-SubCell"/>
</dbReference>
<feature type="domain" description="Post-SET" evidence="10">
    <location>
        <begin position="573"/>
        <end position="589"/>
    </location>
</feature>
<feature type="compositionally biased region" description="Basic and acidic residues" evidence="8">
    <location>
        <begin position="223"/>
        <end position="233"/>
    </location>
</feature>
<feature type="compositionally biased region" description="Basic and acidic residues" evidence="8">
    <location>
        <begin position="264"/>
        <end position="274"/>
    </location>
</feature>
<evidence type="ECO:0000256" key="5">
    <source>
        <dbReference type="ARBA" id="ARBA00022679"/>
    </source>
</evidence>
<feature type="compositionally biased region" description="Low complexity" evidence="8">
    <location>
        <begin position="788"/>
        <end position="801"/>
    </location>
</feature>
<evidence type="ECO:0000256" key="6">
    <source>
        <dbReference type="ARBA" id="ARBA00022691"/>
    </source>
</evidence>
<feature type="region of interest" description="Disordered" evidence="8">
    <location>
        <begin position="223"/>
        <end position="332"/>
    </location>
</feature>
<comment type="subcellular location">
    <subcellularLocation>
        <location evidence="2">Chromosome</location>
    </subcellularLocation>
    <subcellularLocation>
        <location evidence="1">Nucleus</location>
    </subcellularLocation>
</comment>
<dbReference type="EMBL" id="JAPMSZ010000001">
    <property type="protein sequence ID" value="KAJ5114697.1"/>
    <property type="molecule type" value="Genomic_DNA"/>
</dbReference>
<evidence type="ECO:0000256" key="4">
    <source>
        <dbReference type="ARBA" id="ARBA00022603"/>
    </source>
</evidence>
<keyword evidence="13" id="KW-1185">Reference proteome</keyword>
<dbReference type="InterPro" id="IPR006560">
    <property type="entry name" value="AWS_dom"/>
</dbReference>
<evidence type="ECO:0000256" key="2">
    <source>
        <dbReference type="ARBA" id="ARBA00004286"/>
    </source>
</evidence>
<reference evidence="12" key="2">
    <citation type="journal article" date="2023" name="IMA Fungus">
        <title>Comparative genomic study of the Penicillium genus elucidates a diverse pangenome and 15 lateral gene transfer events.</title>
        <authorList>
            <person name="Petersen C."/>
            <person name="Sorensen T."/>
            <person name="Nielsen M.R."/>
            <person name="Sondergaard T.E."/>
            <person name="Sorensen J.L."/>
            <person name="Fitzpatrick D.A."/>
            <person name="Frisvad J.C."/>
            <person name="Nielsen K.L."/>
        </authorList>
    </citation>
    <scope>NUCLEOTIDE SEQUENCE</scope>
    <source>
        <strain evidence="12">IBT 34128</strain>
    </source>
</reference>
<dbReference type="Proteomes" id="UP001141434">
    <property type="component" value="Unassembled WGS sequence"/>
</dbReference>
<sequence>MAPRTSRLFASAAPALADVSTHEPADDTMSLDVPEQLLTPENSRSETSSNNENALAEEKPAARRRSTRMARASLAAVEALDNTPVKRDVPTPSASEAYVESLAKAKRSHSSLRHSIAAMESTMRSDTTPAHDTVTRDHSMVPDTPVSKSSQELQSEDMNTSLQQRTLRKRVEKTLTEDEGADKVKATPKSGPGISTRRSTRLSLLDRASDLVDRAGSVLGKRSRDLGEKDVGRRASLRPRNVAPPNEDALASAPKELASKKRRVSESDLSKLRSQDASPFEEPAAPSTPRYKPKRWLTHGLYTGQEPSESPPKQRRSKNSRKTGGGPMQRKILPLPMFAGSRLVRNGRNFELPFDVFSPLPPGQPKPDEWRKTNKNVFVGDAGSIWKANKKLELSTCMCTEEDGCDENCQNRYMFYECDNGNCRLGSECGNRSFEELKHRTKAGGKYNIGVEVIKTVDRGYGVRSNRSFEPNQIIVEYTGEIVTQIECERRMRSVYKNNDCYYLMYFDQNMIIDATRGSIARFVNHSCEPNCRMEKWTVAGKPRMALFAGDHGVMTGEELSYDYNFDPYSNKNVQECRCGSPNCRGILGPRLKDKEQRAKELEEKRKATGSPRKTNAKKVTGTKRKITEAIENSTARQGKKQKLLAPKSIKAGVKRAVAKASTVRGKAIAKKGAAVSKTRGRGKTPAKNVKLPTVKTASRVKAAVQTPRQRASTAKASPASPAKEKTSQLKRPSAETKKKILAAAAQGSSGRGRKSPAKLQKTETKSPRKPAARKAPIKSPVKVKMPASTAKSTAKGASKARGLGKGVRKAAQSVVRSVRGARK</sequence>
<evidence type="ECO:0000256" key="8">
    <source>
        <dbReference type="SAM" id="MobiDB-lite"/>
    </source>
</evidence>
<dbReference type="SMART" id="SM00317">
    <property type="entry name" value="SET"/>
    <property type="match status" value="1"/>
</dbReference>
<evidence type="ECO:0000313" key="12">
    <source>
        <dbReference type="EMBL" id="KAJ5114697.1"/>
    </source>
</evidence>
<dbReference type="AlphaFoldDB" id="A0A9W9GAW2"/>
<feature type="region of interest" description="Disordered" evidence="8">
    <location>
        <begin position="595"/>
        <end position="622"/>
    </location>
</feature>
<dbReference type="FunFam" id="2.170.270.10:FF:000037">
    <property type="entry name" value="Histone-lysine N-methyltransferase"/>
    <property type="match status" value="1"/>
</dbReference>
<feature type="region of interest" description="Disordered" evidence="8">
    <location>
        <begin position="661"/>
        <end position="824"/>
    </location>
</feature>
<feature type="compositionally biased region" description="Basic and acidic residues" evidence="8">
    <location>
        <begin position="723"/>
        <end position="739"/>
    </location>
</feature>
<dbReference type="GO" id="GO:0042054">
    <property type="term" value="F:histone methyltransferase activity"/>
    <property type="evidence" value="ECO:0007669"/>
    <property type="project" value="InterPro"/>
</dbReference>
<keyword evidence="4" id="KW-0489">Methyltransferase</keyword>
<feature type="compositionally biased region" description="Low complexity" evidence="8">
    <location>
        <begin position="712"/>
        <end position="722"/>
    </location>
</feature>
<comment type="caution">
    <text evidence="12">The sequence shown here is derived from an EMBL/GenBank/DDBJ whole genome shotgun (WGS) entry which is preliminary data.</text>
</comment>
<feature type="compositionally biased region" description="Low complexity" evidence="8">
    <location>
        <begin position="41"/>
        <end position="53"/>
    </location>
</feature>
<feature type="compositionally biased region" description="Polar residues" evidence="8">
    <location>
        <begin position="146"/>
        <end position="165"/>
    </location>
</feature>
<dbReference type="Pfam" id="PF00856">
    <property type="entry name" value="SET"/>
    <property type="match status" value="1"/>
</dbReference>
<dbReference type="PROSITE" id="PS50280">
    <property type="entry name" value="SET"/>
    <property type="match status" value="1"/>
</dbReference>
<evidence type="ECO:0000259" key="11">
    <source>
        <dbReference type="PROSITE" id="PS51215"/>
    </source>
</evidence>
<dbReference type="OrthoDB" id="422362at2759"/>
<dbReference type="SUPFAM" id="SSF82199">
    <property type="entry name" value="SET domain"/>
    <property type="match status" value="1"/>
</dbReference>
<evidence type="ECO:0000313" key="13">
    <source>
        <dbReference type="Proteomes" id="UP001141434"/>
    </source>
</evidence>
<dbReference type="SMART" id="SM00570">
    <property type="entry name" value="AWS"/>
    <property type="match status" value="1"/>
</dbReference>
<dbReference type="InterPro" id="IPR003616">
    <property type="entry name" value="Post-SET_dom"/>
</dbReference>
<keyword evidence="5" id="KW-0808">Transferase</keyword>
<keyword evidence="7" id="KW-0539">Nucleus</keyword>
<feature type="region of interest" description="Disordered" evidence="8">
    <location>
        <begin position="1"/>
        <end position="201"/>
    </location>
</feature>
<evidence type="ECO:0000256" key="1">
    <source>
        <dbReference type="ARBA" id="ARBA00004123"/>
    </source>
</evidence>
<evidence type="ECO:0000256" key="7">
    <source>
        <dbReference type="ARBA" id="ARBA00023242"/>
    </source>
</evidence>
<gene>
    <name evidence="12" type="ORF">NUU61_000456</name>
</gene>